<keyword evidence="5" id="KW-0408">Iron</keyword>
<comment type="caution">
    <text evidence="9">The sequence shown here is derived from an EMBL/GenBank/DDBJ whole genome shotgun (WGS) entry which is preliminary data.</text>
</comment>
<sequence>MPIGNRTLHFHLALSAVHGDSVSDLPQLTNSLSPVCPGLFYGVTAADGLLLRIRISGGQLRREQGQGLVALAEHLGVETLQITNRANIQLRRLKEIPRPEVLERLQALGLAAKSPAVDVLRNVMISPLAGLTATELVDFSPWLRELDLFLTQHPGLAQLPAKFSIGLDGGGPCSIGQRSEHPAEHRYNEIQFTALAVDPELVPGLYPGIYLHLTFGIDKGCLPTGILVSPDQGLPLIKALIWAYLDYCQAPDRSPKIRLREIIADWGLETFLTQAKRYLDFPLIRHSKIPPPPTHPGQAHLGIHPQAEPEQVYIGIGLPQGQISSAQLRGLVDLSARFGSGDLRLTPWQTILLVNIVAAQIPLVLKQLGQLNLSPFPPPRQGIIACAGKPGCVAAHTSTQAHAQLLGAYLDTLPLPQPVNIHLTACPKACAHPSPAAMTLLGIDGGQGKEEIYRFYRGDFRDDQAPLMAEAPLVDLLPRIAAALGVKVLPSHPGRI</sequence>
<accession>A0AAE4FS01</accession>
<evidence type="ECO:0000256" key="2">
    <source>
        <dbReference type="ARBA" id="ARBA00022617"/>
    </source>
</evidence>
<protein>
    <submittedName>
        <fullName evidence="9">Precorrin-3B synthase</fullName>
        <ecNumber evidence="9">1.14.13.83</ecNumber>
    </submittedName>
</protein>
<dbReference type="GO" id="GO:0046872">
    <property type="term" value="F:metal ion binding"/>
    <property type="evidence" value="ECO:0007669"/>
    <property type="project" value="UniProtKB-KW"/>
</dbReference>
<keyword evidence="2" id="KW-0349">Heme</keyword>
<dbReference type="EMBL" id="JAVMIP010000009">
    <property type="protein sequence ID" value="MDS3861184.1"/>
    <property type="molecule type" value="Genomic_DNA"/>
</dbReference>
<dbReference type="Pfam" id="PF03460">
    <property type="entry name" value="NIR_SIR_ferr"/>
    <property type="match status" value="2"/>
</dbReference>
<keyword evidence="10" id="KW-1185">Reference proteome</keyword>
<evidence type="ECO:0000259" key="7">
    <source>
        <dbReference type="Pfam" id="PF01077"/>
    </source>
</evidence>
<dbReference type="AlphaFoldDB" id="A0AAE4FS01"/>
<dbReference type="NCBIfam" id="TIGR02435">
    <property type="entry name" value="CobG"/>
    <property type="match status" value="1"/>
</dbReference>
<dbReference type="Proteomes" id="UP001268256">
    <property type="component" value="Unassembled WGS sequence"/>
</dbReference>
<evidence type="ECO:0000259" key="8">
    <source>
        <dbReference type="Pfam" id="PF03460"/>
    </source>
</evidence>
<dbReference type="SUPFAM" id="SSF55124">
    <property type="entry name" value="Nitrite/Sulfite reductase N-terminal domain-like"/>
    <property type="match status" value="2"/>
</dbReference>
<reference evidence="10" key="1">
    <citation type="submission" date="2023-07" db="EMBL/GenBank/DDBJ databases">
        <authorList>
            <person name="Luz R."/>
            <person name="Cordeiro R."/>
            <person name="Fonseca A."/>
            <person name="Goncalves V."/>
        </authorList>
    </citation>
    <scope>NUCLEOTIDE SEQUENCE [LARGE SCALE GENOMIC DNA]</scope>
    <source>
        <strain evidence="10">BACA0444</strain>
    </source>
</reference>
<dbReference type="GO" id="GO:0051539">
    <property type="term" value="F:4 iron, 4 sulfur cluster binding"/>
    <property type="evidence" value="ECO:0007669"/>
    <property type="project" value="UniProtKB-KW"/>
</dbReference>
<dbReference type="EC" id="1.14.13.83" evidence="9"/>
<evidence type="ECO:0000313" key="10">
    <source>
        <dbReference type="Proteomes" id="UP001268256"/>
    </source>
</evidence>
<dbReference type="SUPFAM" id="SSF56014">
    <property type="entry name" value="Nitrite and sulphite reductase 4Fe-4S domain-like"/>
    <property type="match status" value="2"/>
</dbReference>
<dbReference type="PANTHER" id="PTHR32439">
    <property type="entry name" value="FERREDOXIN--NITRITE REDUCTASE, CHLOROPLASTIC"/>
    <property type="match status" value="1"/>
</dbReference>
<dbReference type="PANTHER" id="PTHR32439:SF9">
    <property type="entry name" value="BLR3264 PROTEIN"/>
    <property type="match status" value="1"/>
</dbReference>
<dbReference type="InterPro" id="IPR036136">
    <property type="entry name" value="Nit/Sulf_reduc_fer-like_dom_sf"/>
</dbReference>
<dbReference type="Gene3D" id="3.90.480.10">
    <property type="entry name" value="Sulfite Reductase Hemoprotein,Domain 2"/>
    <property type="match status" value="1"/>
</dbReference>
<keyword evidence="3" id="KW-0479">Metal-binding</keyword>
<dbReference type="InterPro" id="IPR005117">
    <property type="entry name" value="NiRdtase/SiRdtase_haem-b_fer"/>
</dbReference>
<dbReference type="InterPro" id="IPR006067">
    <property type="entry name" value="NO2/SO3_Rdtase_4Fe4S_dom"/>
</dbReference>
<name>A0AAE4FS01_9CYAN</name>
<evidence type="ECO:0000256" key="4">
    <source>
        <dbReference type="ARBA" id="ARBA00023002"/>
    </source>
</evidence>
<feature type="domain" description="Nitrite/Sulfite reductase ferredoxin-like" evidence="8">
    <location>
        <begin position="47"/>
        <end position="107"/>
    </location>
</feature>
<evidence type="ECO:0000256" key="6">
    <source>
        <dbReference type="ARBA" id="ARBA00023014"/>
    </source>
</evidence>
<keyword evidence="4 9" id="KW-0560">Oxidoreductase</keyword>
<dbReference type="Gene3D" id="3.30.413.10">
    <property type="entry name" value="Sulfite Reductase Hemoprotein, domain 1"/>
    <property type="match status" value="2"/>
</dbReference>
<evidence type="ECO:0000256" key="3">
    <source>
        <dbReference type="ARBA" id="ARBA00022723"/>
    </source>
</evidence>
<evidence type="ECO:0000256" key="5">
    <source>
        <dbReference type="ARBA" id="ARBA00023004"/>
    </source>
</evidence>
<dbReference type="RefSeq" id="WP_322878432.1">
    <property type="nucleotide sequence ID" value="NZ_JAVMIP010000009.1"/>
</dbReference>
<feature type="domain" description="Nitrite/sulphite reductase 4Fe-4S" evidence="7">
    <location>
        <begin position="118"/>
        <end position="280"/>
    </location>
</feature>
<dbReference type="GO" id="GO:0043818">
    <property type="term" value="F:precorrin-3B synthase activity"/>
    <property type="evidence" value="ECO:0007669"/>
    <property type="project" value="UniProtKB-EC"/>
</dbReference>
<proteinExistence type="predicted"/>
<dbReference type="InterPro" id="IPR045854">
    <property type="entry name" value="NO2/SO3_Rdtase_4Fe4S_sf"/>
</dbReference>
<dbReference type="InterPro" id="IPR012798">
    <property type="entry name" value="Cbl_synth_CobG-like"/>
</dbReference>
<dbReference type="GO" id="GO:0020037">
    <property type="term" value="F:heme binding"/>
    <property type="evidence" value="ECO:0007669"/>
    <property type="project" value="InterPro"/>
</dbReference>
<organism evidence="9 10">
    <name type="scientific">Pseudocalidococcus azoricus BACA0444</name>
    <dbReference type="NCBI Taxonomy" id="2918990"/>
    <lineage>
        <taxon>Bacteria</taxon>
        <taxon>Bacillati</taxon>
        <taxon>Cyanobacteriota</taxon>
        <taxon>Cyanophyceae</taxon>
        <taxon>Acaryochloridales</taxon>
        <taxon>Thermosynechococcaceae</taxon>
        <taxon>Pseudocalidococcus</taxon>
        <taxon>Pseudocalidococcus azoricus</taxon>
    </lineage>
</organism>
<evidence type="ECO:0000256" key="1">
    <source>
        <dbReference type="ARBA" id="ARBA00022485"/>
    </source>
</evidence>
<keyword evidence="6" id="KW-0411">Iron-sulfur</keyword>
<gene>
    <name evidence="9" type="primary">cobG</name>
    <name evidence="9" type="ORF">RIF25_10240</name>
</gene>
<evidence type="ECO:0000313" key="9">
    <source>
        <dbReference type="EMBL" id="MDS3861184.1"/>
    </source>
</evidence>
<dbReference type="Pfam" id="PF01077">
    <property type="entry name" value="NIR_SIR"/>
    <property type="match status" value="1"/>
</dbReference>
<keyword evidence="1" id="KW-0004">4Fe-4S</keyword>
<feature type="domain" description="Nitrite/Sulfite reductase ferredoxin-like" evidence="8">
    <location>
        <begin position="304"/>
        <end position="369"/>
    </location>
</feature>
<dbReference type="InterPro" id="IPR051329">
    <property type="entry name" value="NIR_SIR_4Fe-4S"/>
</dbReference>